<dbReference type="Proteomes" id="UP000256645">
    <property type="component" value="Unassembled WGS sequence"/>
</dbReference>
<feature type="region of interest" description="Disordered" evidence="1">
    <location>
        <begin position="647"/>
        <end position="668"/>
    </location>
</feature>
<evidence type="ECO:0000256" key="1">
    <source>
        <dbReference type="SAM" id="MobiDB-lite"/>
    </source>
</evidence>
<dbReference type="InterPro" id="IPR012340">
    <property type="entry name" value="NA-bd_OB-fold"/>
</dbReference>
<dbReference type="InterPro" id="IPR057912">
    <property type="entry name" value="OB_CYT4_C"/>
</dbReference>
<accession>A0A3D8R176</accession>
<dbReference type="OrthoDB" id="2285229at2759"/>
<dbReference type="AlphaFoldDB" id="A0A3D8R176"/>
<evidence type="ECO:0000313" key="4">
    <source>
        <dbReference type="Proteomes" id="UP000256645"/>
    </source>
</evidence>
<dbReference type="InterPro" id="IPR050180">
    <property type="entry name" value="RNR_Ribonuclease"/>
</dbReference>
<dbReference type="Pfam" id="PF23214">
    <property type="entry name" value="SH3_CYT4"/>
    <property type="match status" value="1"/>
</dbReference>
<organism evidence="3 4">
    <name type="scientific">Coleophoma cylindrospora</name>
    <dbReference type="NCBI Taxonomy" id="1849047"/>
    <lineage>
        <taxon>Eukaryota</taxon>
        <taxon>Fungi</taxon>
        <taxon>Dikarya</taxon>
        <taxon>Ascomycota</taxon>
        <taxon>Pezizomycotina</taxon>
        <taxon>Leotiomycetes</taxon>
        <taxon>Helotiales</taxon>
        <taxon>Dermateaceae</taxon>
        <taxon>Coleophoma</taxon>
    </lineage>
</organism>
<dbReference type="InterPro" id="IPR056625">
    <property type="entry name" value="SH3_CYT4"/>
</dbReference>
<dbReference type="GO" id="GO:0000175">
    <property type="term" value="F:3'-5'-RNA exonuclease activity"/>
    <property type="evidence" value="ECO:0007669"/>
    <property type="project" value="TreeGrafter"/>
</dbReference>
<feature type="domain" description="RNB" evidence="2">
    <location>
        <begin position="518"/>
        <end position="871"/>
    </location>
</feature>
<reference evidence="3 4" key="1">
    <citation type="journal article" date="2018" name="IMA Fungus">
        <title>IMA Genome-F 9: Draft genome sequence of Annulohypoxylon stygium, Aspergillus mulundensis, Berkeleyomyces basicola (syn. Thielaviopsis basicola), Ceratocystis smalleyi, two Cercospora beticola strains, Coleophoma cylindrospora, Fusarium fracticaudum, Phialophora cf. hyalina, and Morchella septimelata.</title>
        <authorList>
            <person name="Wingfield B.D."/>
            <person name="Bills G.F."/>
            <person name="Dong Y."/>
            <person name="Huang W."/>
            <person name="Nel W.J."/>
            <person name="Swalarsk-Parry B.S."/>
            <person name="Vaghefi N."/>
            <person name="Wilken P.M."/>
            <person name="An Z."/>
            <person name="de Beer Z.W."/>
            <person name="De Vos L."/>
            <person name="Chen L."/>
            <person name="Duong T.A."/>
            <person name="Gao Y."/>
            <person name="Hammerbacher A."/>
            <person name="Kikkert J.R."/>
            <person name="Li Y."/>
            <person name="Li H."/>
            <person name="Li K."/>
            <person name="Li Q."/>
            <person name="Liu X."/>
            <person name="Ma X."/>
            <person name="Naidoo K."/>
            <person name="Pethybridge S.J."/>
            <person name="Sun J."/>
            <person name="Steenkamp E.T."/>
            <person name="van der Nest M.A."/>
            <person name="van Wyk S."/>
            <person name="Wingfield M.J."/>
            <person name="Xiong C."/>
            <person name="Yue Q."/>
            <person name="Zhang X."/>
        </authorList>
    </citation>
    <scope>NUCLEOTIDE SEQUENCE [LARGE SCALE GENOMIC DNA]</scope>
    <source>
        <strain evidence="3 4">BP6252</strain>
    </source>
</reference>
<dbReference type="STRING" id="1849047.A0A3D8R176"/>
<evidence type="ECO:0000259" key="2">
    <source>
        <dbReference type="SMART" id="SM00955"/>
    </source>
</evidence>
<keyword evidence="4" id="KW-1185">Reference proteome</keyword>
<dbReference type="PANTHER" id="PTHR23355:SF65">
    <property type="entry name" value="EXORIBONUCLEASE CYT-4, PUTATIVE (AFU_ORTHOLOGUE AFUA_7G01550)-RELATED"/>
    <property type="match status" value="1"/>
</dbReference>
<dbReference type="GO" id="GO:0000932">
    <property type="term" value="C:P-body"/>
    <property type="evidence" value="ECO:0007669"/>
    <property type="project" value="TreeGrafter"/>
</dbReference>
<dbReference type="GO" id="GO:0003723">
    <property type="term" value="F:RNA binding"/>
    <property type="evidence" value="ECO:0007669"/>
    <property type="project" value="InterPro"/>
</dbReference>
<dbReference type="InterPro" id="IPR056624">
    <property type="entry name" value="WH_CYT4"/>
</dbReference>
<dbReference type="EMBL" id="PDLM01000010">
    <property type="protein sequence ID" value="RDW67787.1"/>
    <property type="molecule type" value="Genomic_DNA"/>
</dbReference>
<name>A0A3D8R176_9HELO</name>
<dbReference type="SMART" id="SM00955">
    <property type="entry name" value="RNB"/>
    <property type="match status" value="1"/>
</dbReference>
<gene>
    <name evidence="3" type="ORF">BP6252_09183</name>
</gene>
<comment type="caution">
    <text evidence="3">The sequence shown here is derived from an EMBL/GenBank/DDBJ whole genome shotgun (WGS) entry which is preliminary data.</text>
</comment>
<dbReference type="GO" id="GO:0006402">
    <property type="term" value="P:mRNA catabolic process"/>
    <property type="evidence" value="ECO:0007669"/>
    <property type="project" value="TreeGrafter"/>
</dbReference>
<protein>
    <recommendedName>
        <fullName evidence="2">RNB domain-containing protein</fullName>
    </recommendedName>
</protein>
<sequence>MLRIPRLKPVESFICRSCLARLPSGVPTVPNFRHTRSLNTAANEPQSSQITAFGNVTAAKPKKRNTIREQLSFWESENAQASEPTLDPTNLASPGTIRNNLTRLTDGIETVIADQQWDTSITESHGGQEDRLNVGDRRSFLLAGDLVDLGGRGSQQSELAIFIQEYENQAQYYTMSGRWMHKHSKDVGFFVPGFASKEEVDELRPYLPQTEVSADMQDKLHAFDRSVPRTVGGGLVQSMVKFMTDADTIYQTAAFKLDTAHRHMALKEIYRYVTLEDIADALLQGTIKKRKNGRYSQPALYAVHRAIVSNEIGFQFQMRGDHKKGGRYEVAPLSEVNNVYSVAEDVRLFVQGKISKEKVVAKGKHLNFEKFVKKAQQMIDRSRASRSLTPYGMVGPFSKNSEDSEQSVALDPEEGFDTNDGPYIMFLESWAALRSFSLTSAFNGTGSSILRALDRYNDQMDLNQTTAWVCLQEIGVIPPWEDPAAYLLRLPKTGRRLRTAREGQGNQVWREDTLKNLRESFDAPVYCIDNVEAHEIDDGVSIESTEIADQYWVHIHAADPSCRIDPDSAIARFAKSSAQSIYLPETVTPMIPTAYTQANLSLRPGARCLTFSARIDKDGNILETRIMPRQLRKVMFFTPKVLDEVIQGPSSPQAKNTIRVGPDLPLPPPSRKMLSVEELSEKDQSNLRVLHEIGQAHAAKRASRGGLSTKMSNSMTSVSIDQSLLPSHRGYSSVYPGEPTIDFAADYHEPSSDHTQVETVQNLMLLGGEIAARWCRDRAIPIPYRVTAYNPDLEDPRTYFQNTVSPSLDSHGNVPEDIAMKYFQLCGKVLISSEPGPHMTAGLELYTKCTSPLRRYGDLLVHWQVEAAILEEARIGESLIGSSREDYLPFKKADLDAMLPDIAIQERLSRTGMRYAQRAWFCQLLVRAWHFKETPLPKTFEFVVRYKTPQGEAGGILPFFLQNCVCRTVEKDIGKEASIGDRLEVELKHVDVYEGHVDVRALRWLAPDEKVSTERV</sequence>
<dbReference type="PANTHER" id="PTHR23355">
    <property type="entry name" value="RIBONUCLEASE"/>
    <property type="match status" value="1"/>
</dbReference>
<dbReference type="Pfam" id="PF00773">
    <property type="entry name" value="RNB"/>
    <property type="match status" value="1"/>
</dbReference>
<dbReference type="SUPFAM" id="SSF50249">
    <property type="entry name" value="Nucleic acid-binding proteins"/>
    <property type="match status" value="1"/>
</dbReference>
<dbReference type="InterPro" id="IPR001900">
    <property type="entry name" value="RNase_II/R"/>
</dbReference>
<proteinExistence type="predicted"/>
<dbReference type="Pfam" id="PF25522">
    <property type="entry name" value="OB_cyt-4"/>
    <property type="match status" value="1"/>
</dbReference>
<evidence type="ECO:0000313" key="3">
    <source>
        <dbReference type="EMBL" id="RDW67787.1"/>
    </source>
</evidence>
<dbReference type="Pfam" id="PF23216">
    <property type="entry name" value="WHD_CYT4"/>
    <property type="match status" value="1"/>
</dbReference>